<dbReference type="HOGENOM" id="CLU_049644_0_1_1"/>
<accession>L8FYD0</accession>
<protein>
    <submittedName>
        <fullName evidence="2">Uncharacterized protein</fullName>
    </submittedName>
</protein>
<gene>
    <name evidence="2" type="ORF">GMDG_07410</name>
</gene>
<evidence type="ECO:0000256" key="1">
    <source>
        <dbReference type="SAM" id="MobiDB-lite"/>
    </source>
</evidence>
<name>L8FYD0_PSED2</name>
<reference evidence="3" key="1">
    <citation type="submission" date="2010-09" db="EMBL/GenBank/DDBJ databases">
        <title>The genome sequence of Geomyces destructans 20631-21.</title>
        <authorList>
            <consortium name="The Broad Institute Genome Sequencing Platform"/>
            <person name="Cuomo C.A."/>
            <person name="Blehert D.S."/>
            <person name="Lorch J.M."/>
            <person name="Young S.K."/>
            <person name="Zeng Q."/>
            <person name="Gargeya S."/>
            <person name="Fitzgerald M."/>
            <person name="Haas B."/>
            <person name="Abouelleil A."/>
            <person name="Alvarado L."/>
            <person name="Arachchi H.M."/>
            <person name="Berlin A."/>
            <person name="Brown A."/>
            <person name="Chapman S.B."/>
            <person name="Chen Z."/>
            <person name="Dunbar C."/>
            <person name="Freedman E."/>
            <person name="Gearin G."/>
            <person name="Gellesch M."/>
            <person name="Goldberg J."/>
            <person name="Griggs A."/>
            <person name="Gujja S."/>
            <person name="Heiman D."/>
            <person name="Howarth C."/>
            <person name="Larson L."/>
            <person name="Lui A."/>
            <person name="MacDonald P.J.P."/>
            <person name="Montmayeur A."/>
            <person name="Murphy C."/>
            <person name="Neiman D."/>
            <person name="Pearson M."/>
            <person name="Priest M."/>
            <person name="Roberts A."/>
            <person name="Saif S."/>
            <person name="Shea T."/>
            <person name="Shenoy N."/>
            <person name="Sisk P."/>
            <person name="Stolte C."/>
            <person name="Sykes S."/>
            <person name="Wortman J."/>
            <person name="Nusbaum C."/>
            <person name="Birren B."/>
        </authorList>
    </citation>
    <scope>NUCLEOTIDE SEQUENCE [LARGE SCALE GENOMIC DNA]</scope>
    <source>
        <strain evidence="3">ATCC MYA-4855 / 20631-21</strain>
    </source>
</reference>
<keyword evidence="3" id="KW-1185">Reference proteome</keyword>
<proteinExistence type="predicted"/>
<dbReference type="InParanoid" id="L8FYD0"/>
<dbReference type="OrthoDB" id="3439242at2759"/>
<dbReference type="Proteomes" id="UP000011064">
    <property type="component" value="Unassembled WGS sequence"/>
</dbReference>
<evidence type="ECO:0000313" key="3">
    <source>
        <dbReference type="Proteomes" id="UP000011064"/>
    </source>
</evidence>
<feature type="region of interest" description="Disordered" evidence="1">
    <location>
        <begin position="235"/>
        <end position="285"/>
    </location>
</feature>
<dbReference type="AlphaFoldDB" id="L8FYD0"/>
<sequence>MSKKPTSNIPQDNDGQLPRMTTRQTTAAAMTAVPSKDIPSRMAHLEAQIQEVKDLLVTLTAAQTRILSTPPVDAPIPTDHYLTDVSKRALIWGTTTGLAKTYLEPQYLSATHGFRSAEEMMDLLGSYYLTGNETEQARNLFDDLQMGEKGHASETFPEFKAHFQNAAITGQVSESEWFRYMWNKLTPQFRSRVAIIKNQWNGDYQTMDVHTYHGYGKGVSVEADSSHIRSVYPNRVSPQASHTGTTNARSTLLSRKSTVTTPRQKNNGKKPWNFKDASFEENDEA</sequence>
<organism evidence="2 3">
    <name type="scientific">Pseudogymnoascus destructans (strain ATCC MYA-4855 / 20631-21)</name>
    <name type="common">Bat white-nose syndrome fungus</name>
    <name type="synonym">Geomyces destructans</name>
    <dbReference type="NCBI Taxonomy" id="658429"/>
    <lineage>
        <taxon>Eukaryota</taxon>
        <taxon>Fungi</taxon>
        <taxon>Dikarya</taxon>
        <taxon>Ascomycota</taxon>
        <taxon>Pezizomycotina</taxon>
        <taxon>Leotiomycetes</taxon>
        <taxon>Thelebolales</taxon>
        <taxon>Thelebolaceae</taxon>
        <taxon>Pseudogymnoascus</taxon>
    </lineage>
</organism>
<evidence type="ECO:0000313" key="2">
    <source>
        <dbReference type="EMBL" id="ELR05488.1"/>
    </source>
</evidence>
<feature type="compositionally biased region" description="Polar residues" evidence="1">
    <location>
        <begin position="1"/>
        <end position="14"/>
    </location>
</feature>
<dbReference type="EMBL" id="GL573390">
    <property type="protein sequence ID" value="ELR05488.1"/>
    <property type="molecule type" value="Genomic_DNA"/>
</dbReference>
<dbReference type="VEuPathDB" id="FungiDB:GMDG_07410"/>
<feature type="compositionally biased region" description="Polar residues" evidence="1">
    <location>
        <begin position="236"/>
        <end position="265"/>
    </location>
</feature>
<feature type="region of interest" description="Disordered" evidence="1">
    <location>
        <begin position="1"/>
        <end position="27"/>
    </location>
</feature>